<accession>A0AAN9FTY6</accession>
<organism evidence="2 3">
    <name type="scientific">Halocaridina rubra</name>
    <name type="common">Hawaiian red shrimp</name>
    <dbReference type="NCBI Taxonomy" id="373956"/>
    <lineage>
        <taxon>Eukaryota</taxon>
        <taxon>Metazoa</taxon>
        <taxon>Ecdysozoa</taxon>
        <taxon>Arthropoda</taxon>
        <taxon>Crustacea</taxon>
        <taxon>Multicrustacea</taxon>
        <taxon>Malacostraca</taxon>
        <taxon>Eumalacostraca</taxon>
        <taxon>Eucarida</taxon>
        <taxon>Decapoda</taxon>
        <taxon>Pleocyemata</taxon>
        <taxon>Caridea</taxon>
        <taxon>Atyoidea</taxon>
        <taxon>Atyidae</taxon>
        <taxon>Halocaridina</taxon>
    </lineage>
</organism>
<feature type="domain" description="Chitin-binding type-2" evidence="1">
    <location>
        <begin position="56"/>
        <end position="105"/>
    </location>
</feature>
<dbReference type="InterPro" id="IPR002557">
    <property type="entry name" value="Chitin-bd_dom"/>
</dbReference>
<dbReference type="GO" id="GO:0008061">
    <property type="term" value="F:chitin binding"/>
    <property type="evidence" value="ECO:0007669"/>
    <property type="project" value="InterPro"/>
</dbReference>
<sequence length="337" mass="36567">MLSERLKRKCAWEAQTYQHLTWIEAIHFQIEKRNYGVRDKERAISCVFRTVGAACTPSCIGSFPGEKVADPFDCTKYYICGPDETLSEISYSCEPGTFFGNSSCDAVSCKQLCGACQLTCYDNITYVGDPSDCSVFYECGIVQGPPQTCPGHIPYFDSVNSECTDNSTVCCVPSCTPICPVMNVLIPDPADCTKYYYCTDAPPYPLFSCGSGEVFDIGNGACSPTAECIVMCPGGTRPPLVIPENFTTTSIPVTTISTITNTTGISSTTPGTGTCLPNFICPDSGFYPACQSCDPKYFYCESQGLPGLLRTCSSGHHFNTVPEYAFCIDPDLCPYHP</sequence>
<evidence type="ECO:0000259" key="1">
    <source>
        <dbReference type="PROSITE" id="PS50940"/>
    </source>
</evidence>
<keyword evidence="3" id="KW-1185">Reference proteome</keyword>
<dbReference type="Proteomes" id="UP001381693">
    <property type="component" value="Unassembled WGS sequence"/>
</dbReference>
<name>A0AAN9FTY6_HALRR</name>
<dbReference type="GO" id="GO:0005576">
    <property type="term" value="C:extracellular region"/>
    <property type="evidence" value="ECO:0007669"/>
    <property type="project" value="InterPro"/>
</dbReference>
<proteinExistence type="predicted"/>
<dbReference type="EMBL" id="JAXCGZ010000164">
    <property type="protein sequence ID" value="KAK7086506.1"/>
    <property type="molecule type" value="Genomic_DNA"/>
</dbReference>
<feature type="domain" description="Chitin-binding type-2" evidence="1">
    <location>
        <begin position="278"/>
        <end position="335"/>
    </location>
</feature>
<dbReference type="Gene3D" id="2.170.140.10">
    <property type="entry name" value="Chitin binding domain"/>
    <property type="match status" value="1"/>
</dbReference>
<evidence type="ECO:0000313" key="3">
    <source>
        <dbReference type="Proteomes" id="UP001381693"/>
    </source>
</evidence>
<dbReference type="Pfam" id="PF01607">
    <property type="entry name" value="CBM_14"/>
    <property type="match status" value="1"/>
</dbReference>
<protein>
    <recommendedName>
        <fullName evidence="1">Chitin-binding type-2 domain-containing protein</fullName>
    </recommendedName>
</protein>
<dbReference type="AlphaFoldDB" id="A0AAN9FTY6"/>
<reference evidence="2 3" key="1">
    <citation type="submission" date="2023-11" db="EMBL/GenBank/DDBJ databases">
        <title>Halocaridina rubra genome assembly.</title>
        <authorList>
            <person name="Smith C."/>
        </authorList>
    </citation>
    <scope>NUCLEOTIDE SEQUENCE [LARGE SCALE GENOMIC DNA]</scope>
    <source>
        <strain evidence="2">EP-1</strain>
        <tissue evidence="2">Whole</tissue>
    </source>
</reference>
<comment type="caution">
    <text evidence="2">The sequence shown here is derived from an EMBL/GenBank/DDBJ whole genome shotgun (WGS) entry which is preliminary data.</text>
</comment>
<dbReference type="SUPFAM" id="SSF57625">
    <property type="entry name" value="Invertebrate chitin-binding proteins"/>
    <property type="match status" value="1"/>
</dbReference>
<feature type="domain" description="Chitin-binding type-2" evidence="1">
    <location>
        <begin position="176"/>
        <end position="230"/>
    </location>
</feature>
<dbReference type="SMART" id="SM00494">
    <property type="entry name" value="ChtBD2"/>
    <property type="match status" value="4"/>
</dbReference>
<gene>
    <name evidence="2" type="ORF">SK128_015257</name>
</gene>
<dbReference type="PROSITE" id="PS50940">
    <property type="entry name" value="CHIT_BIND_II"/>
    <property type="match status" value="3"/>
</dbReference>
<dbReference type="InterPro" id="IPR036508">
    <property type="entry name" value="Chitin-bd_dom_sf"/>
</dbReference>
<evidence type="ECO:0000313" key="2">
    <source>
        <dbReference type="EMBL" id="KAK7086506.1"/>
    </source>
</evidence>